<dbReference type="PROSITE" id="PS00622">
    <property type="entry name" value="HTH_LUXR_1"/>
    <property type="match status" value="1"/>
</dbReference>
<keyword evidence="1" id="KW-0805">Transcription regulation</keyword>
<dbReference type="SUPFAM" id="SSF52540">
    <property type="entry name" value="P-loop containing nucleoside triphosphate hydrolases"/>
    <property type="match status" value="1"/>
</dbReference>
<dbReference type="Gene3D" id="1.10.10.10">
    <property type="entry name" value="Winged helix-like DNA-binding domain superfamily/Winged helix DNA-binding domain"/>
    <property type="match status" value="1"/>
</dbReference>
<dbReference type="InterPro" id="IPR016032">
    <property type="entry name" value="Sig_transdc_resp-reg_C-effctor"/>
</dbReference>
<evidence type="ECO:0000313" key="6">
    <source>
        <dbReference type="EMBL" id="MER6434075.1"/>
    </source>
</evidence>
<dbReference type="PANTHER" id="PTHR44688:SF16">
    <property type="entry name" value="DNA-BINDING TRANSCRIPTIONAL ACTIVATOR DEVR_DOSR"/>
    <property type="match status" value="1"/>
</dbReference>
<gene>
    <name evidence="6" type="ORF">ABT272_41245</name>
</gene>
<evidence type="ECO:0000256" key="3">
    <source>
        <dbReference type="ARBA" id="ARBA00023163"/>
    </source>
</evidence>
<dbReference type="PROSITE" id="PS50043">
    <property type="entry name" value="HTH_LUXR_2"/>
    <property type="match status" value="1"/>
</dbReference>
<dbReference type="InterPro" id="IPR027417">
    <property type="entry name" value="P-loop_NTPase"/>
</dbReference>
<evidence type="ECO:0000259" key="5">
    <source>
        <dbReference type="PROSITE" id="PS50043"/>
    </source>
</evidence>
<dbReference type="CDD" id="cd06170">
    <property type="entry name" value="LuxR_C_like"/>
    <property type="match status" value="1"/>
</dbReference>
<dbReference type="InterPro" id="IPR036388">
    <property type="entry name" value="WH-like_DNA-bd_sf"/>
</dbReference>
<dbReference type="SUPFAM" id="SSF46894">
    <property type="entry name" value="C-terminal effector domain of the bipartite response regulators"/>
    <property type="match status" value="1"/>
</dbReference>
<proteinExistence type="predicted"/>
<sequence length="896" mass="95715">MPLHWPLVGRNAELAAFTAAWANRRCRAVVVYGPAGVGKSRLGEEYLTRAVQAGWKGSRVRVTEAAAAVPLGAIAHLIPAGLDLSDPVKVFADVARVLARPPQQRRRWVVYLDDLHLLDAPSAVLLRHLLDAGVVRLIMTVRAGKALGEAVDALCHGDAVHRVDLEVLNFAAVGDLLRAGLGGPVGRRTAHILHEASGGNVLYLRELVYGALQAEVLTSNGEIWELAEGALPSTPRLAELIGVRLSAASPAARPVLDLLALCEPLSLTDADNVSPEVLADLEVTGLIRVNLDVRRTMLTLSHPLYGEILRSDMPTLRRRALLLEQAKRVQAHGARRHDDALHIATWHLTATGTADPHLLTQAAFIARYAHDYHQALTLLQAMPEQHHTAVTRLLQGELHYELGHHNQAEAILGKLAEQVIGDNETFAVAMKRTENLFWGAARVSEALAINHTVRATITDPAMRQALAENEGAMRVVAGQTQEGLIRLGDVENSPDERIRLYGMEVKVHALSNAGRIGDAIRLGKRAYAEHVEADTRLVNLHSAMQLCPLSHAYQELGELRRGQETAEAGYARALEVRAWQPATGLANMLGRSLWLTGHAVAARRAYTESLALARDRHFLPILLRLAASGLAASAALLGDLEAAGAALADFSSYPDGSFLPGEDHLGEAWLLAARGQLMQARAVLTEAAQTAREAGSFTSEALLLTDIARMGGAKDVAGRLEELVTICDGAFAPVRARLAAALAADDPDQLSATAEDLETIGADLLAAEAATAAAAAWRRAGQKRCAAAAMTRASACAAHCEGARTPLLATAEVTSMLTAREREVALLAAVGTPSKEIAASLHLSIRTVDNHLQHAYTKLGVTTRRELANSLGGTRPARSVDYGPGAKRTPSSAGTR</sequence>
<evidence type="ECO:0000256" key="1">
    <source>
        <dbReference type="ARBA" id="ARBA00023015"/>
    </source>
</evidence>
<evidence type="ECO:0000313" key="7">
    <source>
        <dbReference type="Proteomes" id="UP001470023"/>
    </source>
</evidence>
<evidence type="ECO:0000256" key="2">
    <source>
        <dbReference type="ARBA" id="ARBA00023125"/>
    </source>
</evidence>
<dbReference type="Pfam" id="PF13191">
    <property type="entry name" value="AAA_16"/>
    <property type="match status" value="1"/>
</dbReference>
<keyword evidence="3" id="KW-0804">Transcription</keyword>
<dbReference type="PRINTS" id="PR00038">
    <property type="entry name" value="HTHLUXR"/>
</dbReference>
<dbReference type="Pfam" id="PF00196">
    <property type="entry name" value="GerE"/>
    <property type="match status" value="1"/>
</dbReference>
<feature type="domain" description="HTH luxR-type" evidence="5">
    <location>
        <begin position="810"/>
        <end position="875"/>
    </location>
</feature>
<keyword evidence="7" id="KW-1185">Reference proteome</keyword>
<evidence type="ECO:0000256" key="4">
    <source>
        <dbReference type="SAM" id="MobiDB-lite"/>
    </source>
</evidence>
<dbReference type="InterPro" id="IPR041664">
    <property type="entry name" value="AAA_16"/>
</dbReference>
<dbReference type="Proteomes" id="UP001470023">
    <property type="component" value="Unassembled WGS sequence"/>
</dbReference>
<dbReference type="Gene3D" id="3.40.50.300">
    <property type="entry name" value="P-loop containing nucleotide triphosphate hydrolases"/>
    <property type="match status" value="1"/>
</dbReference>
<accession>A0ABV1UK72</accession>
<protein>
    <submittedName>
        <fullName evidence="6">LuxR C-terminal-related transcriptional regulator</fullName>
    </submittedName>
</protein>
<organism evidence="6 7">
    <name type="scientific">Streptomyces sp. 900105245</name>
    <dbReference type="NCBI Taxonomy" id="3154379"/>
    <lineage>
        <taxon>Bacteria</taxon>
        <taxon>Bacillati</taxon>
        <taxon>Actinomycetota</taxon>
        <taxon>Actinomycetes</taxon>
        <taxon>Kitasatosporales</taxon>
        <taxon>Streptomycetaceae</taxon>
        <taxon>Streptomyces</taxon>
    </lineage>
</organism>
<dbReference type="InterPro" id="IPR000792">
    <property type="entry name" value="Tscrpt_reg_LuxR_C"/>
</dbReference>
<dbReference type="RefSeq" id="WP_352065977.1">
    <property type="nucleotide sequence ID" value="NZ_JBEPAZ010000081.1"/>
</dbReference>
<keyword evidence="2" id="KW-0238">DNA-binding</keyword>
<dbReference type="EMBL" id="JBEPAZ010000081">
    <property type="protein sequence ID" value="MER6434075.1"/>
    <property type="molecule type" value="Genomic_DNA"/>
</dbReference>
<name>A0ABV1UK72_9ACTN</name>
<feature type="region of interest" description="Disordered" evidence="4">
    <location>
        <begin position="868"/>
        <end position="896"/>
    </location>
</feature>
<dbReference type="PANTHER" id="PTHR44688">
    <property type="entry name" value="DNA-BINDING TRANSCRIPTIONAL ACTIVATOR DEVR_DOSR"/>
    <property type="match status" value="1"/>
</dbReference>
<reference evidence="6 7" key="1">
    <citation type="submission" date="2024-06" db="EMBL/GenBank/DDBJ databases">
        <title>The Natural Products Discovery Center: Release of the First 8490 Sequenced Strains for Exploring Actinobacteria Biosynthetic Diversity.</title>
        <authorList>
            <person name="Kalkreuter E."/>
            <person name="Kautsar S.A."/>
            <person name="Yang D."/>
            <person name="Bader C.D."/>
            <person name="Teijaro C.N."/>
            <person name="Fluegel L."/>
            <person name="Davis C.M."/>
            <person name="Simpson J.R."/>
            <person name="Lauterbach L."/>
            <person name="Steele A.D."/>
            <person name="Gui C."/>
            <person name="Meng S."/>
            <person name="Li G."/>
            <person name="Viehrig K."/>
            <person name="Ye F."/>
            <person name="Su P."/>
            <person name="Kiefer A.F."/>
            <person name="Nichols A."/>
            <person name="Cepeda A.J."/>
            <person name="Yan W."/>
            <person name="Fan B."/>
            <person name="Jiang Y."/>
            <person name="Adhikari A."/>
            <person name="Zheng C.-J."/>
            <person name="Schuster L."/>
            <person name="Cowan T.M."/>
            <person name="Smanski M.J."/>
            <person name="Chevrette M.G."/>
            <person name="De Carvalho L.P.S."/>
            <person name="Shen B."/>
        </authorList>
    </citation>
    <scope>NUCLEOTIDE SEQUENCE [LARGE SCALE GENOMIC DNA]</scope>
    <source>
        <strain evidence="6 7">NPDC001166</strain>
    </source>
</reference>
<comment type="caution">
    <text evidence="6">The sequence shown here is derived from an EMBL/GenBank/DDBJ whole genome shotgun (WGS) entry which is preliminary data.</text>
</comment>
<dbReference type="SMART" id="SM00421">
    <property type="entry name" value="HTH_LUXR"/>
    <property type="match status" value="1"/>
</dbReference>